<dbReference type="Pfam" id="PF13365">
    <property type="entry name" value="Trypsin_2"/>
    <property type="match status" value="1"/>
</dbReference>
<dbReference type="STRING" id="1246995.AFR_41045"/>
<feature type="region of interest" description="Disordered" evidence="7">
    <location>
        <begin position="31"/>
        <end position="105"/>
    </location>
</feature>
<keyword evidence="2 6" id="KW-0645">Protease</keyword>
<organism evidence="8 9">
    <name type="scientific">Actinoplanes friuliensis DSM 7358</name>
    <dbReference type="NCBI Taxonomy" id="1246995"/>
    <lineage>
        <taxon>Bacteria</taxon>
        <taxon>Bacillati</taxon>
        <taxon>Actinomycetota</taxon>
        <taxon>Actinomycetes</taxon>
        <taxon>Micromonosporales</taxon>
        <taxon>Micromonosporaceae</taxon>
        <taxon>Actinoplanes</taxon>
    </lineage>
</organism>
<dbReference type="InterPro" id="IPR043504">
    <property type="entry name" value="Peptidase_S1_PA_chymotrypsin"/>
</dbReference>
<dbReference type="HOGENOM" id="CLU_036779_1_0_11"/>
<evidence type="ECO:0000313" key="8">
    <source>
        <dbReference type="EMBL" id="AGZ46463.1"/>
    </source>
</evidence>
<evidence type="ECO:0000256" key="3">
    <source>
        <dbReference type="ARBA" id="ARBA00022729"/>
    </source>
</evidence>
<keyword evidence="3 6" id="KW-0732">Signal</keyword>
<dbReference type="AlphaFoldDB" id="U5WB74"/>
<reference evidence="8 9" key="1">
    <citation type="journal article" date="2014" name="J. Biotechnol.">
        <title>Complete genome sequence of the actinobacterium Actinoplanes friuliensis HAG 010964, producer of the lipopeptide antibiotic friulimycin.</title>
        <authorList>
            <person name="Ruckert C."/>
            <person name="Szczepanowski R."/>
            <person name="Albersmeier A."/>
            <person name="Goesmann A."/>
            <person name="Fischer N."/>
            <person name="Steinkamper A."/>
            <person name="Puhler A."/>
            <person name="Biener R."/>
            <person name="Schwartz D."/>
            <person name="Kalinowski J."/>
        </authorList>
    </citation>
    <scope>NUCLEOTIDE SEQUENCE [LARGE SCALE GENOMIC DNA]</scope>
    <source>
        <strain evidence="8 9">DSM 7358</strain>
    </source>
</reference>
<evidence type="ECO:0000256" key="6">
    <source>
        <dbReference type="RuleBase" id="RU004296"/>
    </source>
</evidence>
<protein>
    <recommendedName>
        <fullName evidence="6">Serine protease</fullName>
        <ecNumber evidence="6">3.4.21.-</ecNumber>
    </recommendedName>
</protein>
<feature type="compositionally biased region" description="Low complexity" evidence="7">
    <location>
        <begin position="78"/>
        <end position="100"/>
    </location>
</feature>
<evidence type="ECO:0000256" key="5">
    <source>
        <dbReference type="ARBA" id="ARBA00022825"/>
    </source>
</evidence>
<dbReference type="SUPFAM" id="SSF50494">
    <property type="entry name" value="Trypsin-like serine proteases"/>
    <property type="match status" value="1"/>
</dbReference>
<proteinExistence type="inferred from homology"/>
<dbReference type="PATRIC" id="fig|1246995.3.peg.8308"/>
<dbReference type="PANTHER" id="PTHR36234">
    <property type="entry name" value="LYSYL ENDOPEPTIDASE"/>
    <property type="match status" value="1"/>
</dbReference>
<dbReference type="eggNOG" id="COG3591">
    <property type="taxonomic scope" value="Bacteria"/>
</dbReference>
<dbReference type="PANTHER" id="PTHR36234:SF5">
    <property type="entry name" value="LYSYL ENDOPEPTIDASE"/>
    <property type="match status" value="1"/>
</dbReference>
<dbReference type="InterPro" id="IPR008256">
    <property type="entry name" value="Peptidase_S1B"/>
</dbReference>
<dbReference type="Proteomes" id="UP000017746">
    <property type="component" value="Chromosome"/>
</dbReference>
<dbReference type="InterPro" id="IPR009003">
    <property type="entry name" value="Peptidase_S1_PA"/>
</dbReference>
<sequence>MSIVVGASAALALAGTVGAVAWNYSTDEGRPVGSWQEAAGSARTPVSTQQSAAATGGNGSPGSGPAAGGEKPSEERPTATPSSSGPASSGPGAPESASAAGGDGRQKVGELLKIDKLLGYGSPEREVFHYPDASYVKVHFSRMAMLPGDYVTVSDAKGEESYRYDAPKLLDGVTDTDRWAMSITGDTAVVEMHRGGGNLVGSLLGKLGLGVDQVARGYSRKEQAKVPSESLGKPGRTGREESVCGTDTSSDAVCYRSADPVAYTRSKAIARLLINGTELCTGWRVGSKNRMLTNNHCFDNSADAYETEVWFNYQCAKCGGYDVFRPTKVWGDKVLATEHVLDYTLFTVGNFGSVEKFGYLTLDAARPAKNQELYVPQHPAGEPTRIAGRLGEKAGTCAVVDPAFDGYAQNSDVSYFCDTEGGSSGSPVLSRKTNKVVALHHFGGCPNSGVRADLLINKIKSYL</sequence>
<comment type="similarity">
    <text evidence="1 6">Belongs to the peptidase S1B family.</text>
</comment>
<evidence type="ECO:0000256" key="1">
    <source>
        <dbReference type="ARBA" id="ARBA00008764"/>
    </source>
</evidence>
<dbReference type="Gene3D" id="2.40.10.10">
    <property type="entry name" value="Trypsin-like serine proteases"/>
    <property type="match status" value="2"/>
</dbReference>
<evidence type="ECO:0000256" key="2">
    <source>
        <dbReference type="ARBA" id="ARBA00022670"/>
    </source>
</evidence>
<feature type="compositionally biased region" description="Gly residues" evidence="7">
    <location>
        <begin position="56"/>
        <end position="67"/>
    </location>
</feature>
<keyword evidence="9" id="KW-1185">Reference proteome</keyword>
<feature type="region of interest" description="Disordered" evidence="7">
    <location>
        <begin position="220"/>
        <end position="244"/>
    </location>
</feature>
<evidence type="ECO:0000313" key="9">
    <source>
        <dbReference type="Proteomes" id="UP000017746"/>
    </source>
</evidence>
<dbReference type="GO" id="GO:0006508">
    <property type="term" value="P:proteolysis"/>
    <property type="evidence" value="ECO:0007669"/>
    <property type="project" value="UniProtKB-KW"/>
</dbReference>
<dbReference type="PRINTS" id="PR00839">
    <property type="entry name" value="V8PROTEASE"/>
</dbReference>
<keyword evidence="5 6" id="KW-0720">Serine protease</keyword>
<dbReference type="GO" id="GO:0008236">
    <property type="term" value="F:serine-type peptidase activity"/>
    <property type="evidence" value="ECO:0007669"/>
    <property type="project" value="UniProtKB-KW"/>
</dbReference>
<evidence type="ECO:0000256" key="4">
    <source>
        <dbReference type="ARBA" id="ARBA00022801"/>
    </source>
</evidence>
<feature type="chain" id="PRO_5006994201" description="Serine protease" evidence="6">
    <location>
        <begin position="22"/>
        <end position="463"/>
    </location>
</feature>
<gene>
    <name evidence="8" type="ORF">AFR_41045</name>
</gene>
<evidence type="ECO:0000256" key="7">
    <source>
        <dbReference type="SAM" id="MobiDB-lite"/>
    </source>
</evidence>
<accession>U5WB74</accession>
<dbReference type="EMBL" id="CP006272">
    <property type="protein sequence ID" value="AGZ46463.1"/>
    <property type="molecule type" value="Genomic_DNA"/>
</dbReference>
<dbReference type="EC" id="3.4.21.-" evidence="6"/>
<name>U5WB74_9ACTN</name>
<feature type="signal peptide" evidence="6">
    <location>
        <begin position="1"/>
        <end position="21"/>
    </location>
</feature>
<dbReference type="KEGG" id="afs:AFR_41045"/>
<keyword evidence="4 6" id="KW-0378">Hydrolase</keyword>